<evidence type="ECO:0000313" key="2">
    <source>
        <dbReference type="Proteomes" id="UP001060085"/>
    </source>
</evidence>
<comment type="caution">
    <text evidence="1">The sequence shown here is derived from an EMBL/GenBank/DDBJ whole genome shotgun (WGS) entry which is preliminary data.</text>
</comment>
<keyword evidence="2" id="KW-1185">Reference proteome</keyword>
<proteinExistence type="predicted"/>
<gene>
    <name evidence="1" type="ORF">M9H77_19318</name>
</gene>
<accession>A0ACC0B9Z9</accession>
<organism evidence="1 2">
    <name type="scientific">Catharanthus roseus</name>
    <name type="common">Madagascar periwinkle</name>
    <name type="synonym">Vinca rosea</name>
    <dbReference type="NCBI Taxonomy" id="4058"/>
    <lineage>
        <taxon>Eukaryota</taxon>
        <taxon>Viridiplantae</taxon>
        <taxon>Streptophyta</taxon>
        <taxon>Embryophyta</taxon>
        <taxon>Tracheophyta</taxon>
        <taxon>Spermatophyta</taxon>
        <taxon>Magnoliopsida</taxon>
        <taxon>eudicotyledons</taxon>
        <taxon>Gunneridae</taxon>
        <taxon>Pentapetalae</taxon>
        <taxon>asterids</taxon>
        <taxon>lamiids</taxon>
        <taxon>Gentianales</taxon>
        <taxon>Apocynaceae</taxon>
        <taxon>Rauvolfioideae</taxon>
        <taxon>Vinceae</taxon>
        <taxon>Catharanthinae</taxon>
        <taxon>Catharanthus</taxon>
    </lineage>
</organism>
<reference evidence="2" key="1">
    <citation type="journal article" date="2023" name="Nat. Plants">
        <title>Single-cell RNA sequencing provides a high-resolution roadmap for understanding the multicellular compartmentation of specialized metabolism.</title>
        <authorList>
            <person name="Sun S."/>
            <person name="Shen X."/>
            <person name="Li Y."/>
            <person name="Li Y."/>
            <person name="Wang S."/>
            <person name="Li R."/>
            <person name="Zhang H."/>
            <person name="Shen G."/>
            <person name="Guo B."/>
            <person name="Wei J."/>
            <person name="Xu J."/>
            <person name="St-Pierre B."/>
            <person name="Chen S."/>
            <person name="Sun C."/>
        </authorList>
    </citation>
    <scope>NUCLEOTIDE SEQUENCE [LARGE SCALE GENOMIC DNA]</scope>
</reference>
<sequence>MGSGEIQKLNSLRLSSSEIWKDNGMDIFSKSFREDADDDEESLKWASIQRLPTTVRLRKGILVEEEEEGGHDLIREVDVKKLGPLERKTVLDRLVKFAEEDHEKFLLKLKDRIERVGINLPTVEVRFENLSVEGEAYVGSRALPTIFNFCANIFEGFLSHLHLVPNRKKTFSILHDLSGIIKPGRITLLLGPPSSGKTTLLLALAGKLNSSLKASGKITYNGHEMHEFVPQRTSAYISQNDLHIGQLTVRETLSFSARCQGVGDRHDMLVELSKREKEAKIKPDPDLDIIMKAAALQGQKADLVTDYILKILGLEICADTLVGNEMLRGISGGQKKRVTTGEMMIGPSIVFLMDEISTGLDSSTTFQIVNSIKQSIHILKGTAMISLLQPAPETYDLFDDIILLSDGQIVYQGPRECVLEFFEHMGFKCPARKGVADFLQEVTSKKDQEQYWANRDEPYEFVSVRKFSESHQSFHIGKKLRDELAVPFDKSKSHPTALTTKKYGVSKIELLKACTSREFLLMKRNLFVYAFAMIYLIIMALVTMTVFLRTTMHKDTATDGAIFMGVLYAAVLLIMFNGFAEVSLTIMKLPVFYKQRDLLFFPAWSYALPTWILRIPITLIESFLWVVITYYVIGFDPDPGRFFKQYLLLICLSQMGSALFRLIGAFGRDMVVANTFGSFVLVVITVLGGFILSPDNIQKWWSWGYWISPMMYAQNAIAVNEFLGTSWQKVPPGMSEPLGVLVLKSRGIFTNARWYWIGVGALAGFMFLYNLLYALALSCLKPLHKSQAILSEEALAERRPSSKGELTELSSRGKNLPERRNDMQSVSSSLLSSQEGEQKRKRGMVLPFKPLSLNFEDLTYSVDMPQEMKARGFTEARLELLKGVSGSFRPGVLTALMGVSGAGKTTLMDVLAGRKTGGYIKGTITISGYPKKQKTFARVAGYCEQNDIHSPHVTVYESLQYSSWLRLPAEVDAATSKMFVEEVMHLVELMPLKDALVGLPGVNGLSTEQRKRLTIAVELVANPSIIFMDEPTSGLDARAAAIVMRTVRNTVNTGRTVVCTIHQPSIDIFDSFDELVLLKRGGEEIFVGPLGHHASELIKYFESISGVNSIKNGYNPATWMLEVTTDAQESALGVDFAELFRGSDLYRRNKVLIKELSMPVTGSKELYFPTKYSKPFFTQFKACLWKQNISYWRNPKYTAVGLSFTAIIALMFGTIFWNLGKNRRMQQDLFNAMGSMYAAVIFIGIQNSGSVQPIIALERTILYRERAAGMYSALSYAFAQIVIELPYILVQTITYGVLVYAMMGFEWTFAKFLWYLFFMYFTLLYFTAYGMMSAAVTPNPQVASIASSAVYSMWNIFSGFIIPKTRIPIWWRWFYYISPVAWTLNGLITSQFGDIKEEMMDVDLTVEQFLKSYFGFKHDFLGWVAIIIVGIAAIFTLTFAFAIKLLNFQRR</sequence>
<protein>
    <submittedName>
        <fullName evidence="1">Uncharacterized protein</fullName>
    </submittedName>
</protein>
<dbReference type="EMBL" id="CM044704">
    <property type="protein sequence ID" value="KAI5669465.1"/>
    <property type="molecule type" value="Genomic_DNA"/>
</dbReference>
<dbReference type="Proteomes" id="UP001060085">
    <property type="component" value="Linkage Group LG04"/>
</dbReference>
<evidence type="ECO:0000313" key="1">
    <source>
        <dbReference type="EMBL" id="KAI5669465.1"/>
    </source>
</evidence>
<name>A0ACC0B9Z9_CATRO</name>